<dbReference type="InterPro" id="IPR030417">
    <property type="entry name" value="MS4A"/>
</dbReference>
<comment type="similarity">
    <text evidence="2">Belongs to the MS4A family.</text>
</comment>
<dbReference type="InterPro" id="IPR007237">
    <property type="entry name" value="CD20-like"/>
</dbReference>
<feature type="compositionally biased region" description="Polar residues" evidence="6">
    <location>
        <begin position="45"/>
        <end position="59"/>
    </location>
</feature>
<dbReference type="STRING" id="29073.ENSUMAP00000018304"/>
<protein>
    <submittedName>
        <fullName evidence="9">Membrane-spanning 4-domains subfamily A member 3 isoform X1</fullName>
    </submittedName>
</protein>
<evidence type="ECO:0000256" key="2">
    <source>
        <dbReference type="ARBA" id="ARBA00009565"/>
    </source>
</evidence>
<dbReference type="KEGG" id="umr:103661312"/>
<dbReference type="AlphaFoldDB" id="A0A384BXD1"/>
<dbReference type="GeneID" id="103661312"/>
<sequence>MLVQSLIDTEETESLRLQALTSVQWNKPRMNKTLGSDRMPGDIPPNQNQSTPLGTTETSSPLKHLLDKLQKFPKGNLEALGVAQIMIGVKCFFYGIIGFLAPNSEMYRIFFFSIYTGFSFWGALSFIISGILTVVSAKKPTKSLLRGNLGANALSTLVSIVGICILSYNFTKNGLYDCKKETLCLGIKSVGTGLVIVLIILTCLQILISLPLSMLNYKVDDKNIHWISILFCWKTPSEDLYQDLFPQTSIYQELERKKETPSRYPTDTSKQI</sequence>
<dbReference type="PANTHER" id="PTHR23320">
    <property type="entry name" value="MEMBRANE-SPANNING 4-DOMAINS SUBFAMILY A MS4A -RELATED"/>
    <property type="match status" value="1"/>
</dbReference>
<name>A0A384BXD1_URSMA</name>
<evidence type="ECO:0000313" key="8">
    <source>
        <dbReference type="Proteomes" id="UP000261680"/>
    </source>
</evidence>
<evidence type="ECO:0000256" key="7">
    <source>
        <dbReference type="SAM" id="Phobius"/>
    </source>
</evidence>
<dbReference type="RefSeq" id="XP_008687246.2">
    <property type="nucleotide sequence ID" value="XM_008689024.2"/>
</dbReference>
<feature type="region of interest" description="Disordered" evidence="6">
    <location>
        <begin position="30"/>
        <end position="59"/>
    </location>
</feature>
<reference evidence="9" key="1">
    <citation type="submission" date="2025-08" db="UniProtKB">
        <authorList>
            <consortium name="RefSeq"/>
        </authorList>
    </citation>
    <scope>IDENTIFICATION</scope>
    <source>
        <tissue evidence="9">Whole blood</tissue>
    </source>
</reference>
<proteinExistence type="inferred from homology"/>
<accession>A0A384BXD1</accession>
<evidence type="ECO:0000256" key="6">
    <source>
        <dbReference type="SAM" id="MobiDB-lite"/>
    </source>
</evidence>
<keyword evidence="4 7" id="KW-1133">Transmembrane helix</keyword>
<evidence type="ECO:0000256" key="1">
    <source>
        <dbReference type="ARBA" id="ARBA00004141"/>
    </source>
</evidence>
<feature type="transmembrane region" description="Helical" evidence="7">
    <location>
        <begin position="77"/>
        <end position="97"/>
    </location>
</feature>
<keyword evidence="3 7" id="KW-0812">Transmembrane</keyword>
<dbReference type="OrthoDB" id="10071849at2759"/>
<dbReference type="Pfam" id="PF04103">
    <property type="entry name" value="CD20"/>
    <property type="match status" value="1"/>
</dbReference>
<keyword evidence="5 7" id="KW-0472">Membrane</keyword>
<feature type="transmembrane region" description="Helical" evidence="7">
    <location>
        <begin position="109"/>
        <end position="137"/>
    </location>
</feature>
<dbReference type="PANTHER" id="PTHR23320:SF151">
    <property type="entry name" value="MEMBRANE SPANNING 4-DOMAINS A3"/>
    <property type="match status" value="1"/>
</dbReference>
<gene>
    <name evidence="9" type="primary">LOC103661312</name>
</gene>
<feature type="transmembrane region" description="Helical" evidence="7">
    <location>
        <begin position="190"/>
        <end position="212"/>
    </location>
</feature>
<evidence type="ECO:0000313" key="9">
    <source>
        <dbReference type="RefSeq" id="XP_008687246.2"/>
    </source>
</evidence>
<organism evidence="8 9">
    <name type="scientific">Ursus maritimus</name>
    <name type="common">Polar bear</name>
    <name type="synonym">Thalarctos maritimus</name>
    <dbReference type="NCBI Taxonomy" id="29073"/>
    <lineage>
        <taxon>Eukaryota</taxon>
        <taxon>Metazoa</taxon>
        <taxon>Chordata</taxon>
        <taxon>Craniata</taxon>
        <taxon>Vertebrata</taxon>
        <taxon>Euteleostomi</taxon>
        <taxon>Mammalia</taxon>
        <taxon>Eutheria</taxon>
        <taxon>Laurasiatheria</taxon>
        <taxon>Carnivora</taxon>
        <taxon>Caniformia</taxon>
        <taxon>Ursidae</taxon>
        <taxon>Ursus</taxon>
    </lineage>
</organism>
<dbReference type="GO" id="GO:0005886">
    <property type="term" value="C:plasma membrane"/>
    <property type="evidence" value="ECO:0007669"/>
    <property type="project" value="TreeGrafter"/>
</dbReference>
<evidence type="ECO:0000256" key="4">
    <source>
        <dbReference type="ARBA" id="ARBA00022989"/>
    </source>
</evidence>
<evidence type="ECO:0000256" key="3">
    <source>
        <dbReference type="ARBA" id="ARBA00022692"/>
    </source>
</evidence>
<dbReference type="Proteomes" id="UP000261680">
    <property type="component" value="Unplaced"/>
</dbReference>
<comment type="subcellular location">
    <subcellularLocation>
        <location evidence="1">Membrane</location>
        <topology evidence="1">Multi-pass membrane protein</topology>
    </subcellularLocation>
</comment>
<feature type="transmembrane region" description="Helical" evidence="7">
    <location>
        <begin position="149"/>
        <end position="170"/>
    </location>
</feature>
<keyword evidence="8" id="KW-1185">Reference proteome</keyword>
<evidence type="ECO:0000256" key="5">
    <source>
        <dbReference type="ARBA" id="ARBA00023136"/>
    </source>
</evidence>